<evidence type="ECO:0000256" key="1">
    <source>
        <dbReference type="ARBA" id="ARBA00022679"/>
    </source>
</evidence>
<dbReference type="InterPro" id="IPR009001">
    <property type="entry name" value="Transl_elong_EF1A/Init_IF2_C"/>
</dbReference>
<dbReference type="Pfam" id="PF00009">
    <property type="entry name" value="GTP_EFTU"/>
    <property type="match status" value="1"/>
</dbReference>
<evidence type="ECO:0000313" key="9">
    <source>
        <dbReference type="Proteomes" id="UP000760472"/>
    </source>
</evidence>
<comment type="function">
    <text evidence="6">With CysD forms the ATP sulfurylase (ATPS) that catalyzes the adenylation of sulfate producing adenosine 5'-phosphosulfate (APS) and diphosphate, the first enzymatic step in sulfur assimilation pathway. APS synthesis involves the formation of a high-energy phosphoric-sulfuric acid anhydride bond driven by GTP hydrolysis by CysN coupled to ATP hydrolysis by CysD.</text>
</comment>
<dbReference type="InterPro" id="IPR044139">
    <property type="entry name" value="CysN_NoDQ_III"/>
</dbReference>
<dbReference type="EC" id="2.7.7.4" evidence="6"/>
<keyword evidence="3 6" id="KW-0547">Nucleotide-binding</keyword>
<evidence type="ECO:0000256" key="4">
    <source>
        <dbReference type="ARBA" id="ARBA00022840"/>
    </source>
</evidence>
<dbReference type="Proteomes" id="UP000760472">
    <property type="component" value="Unassembled WGS sequence"/>
</dbReference>
<dbReference type="CDD" id="cd04095">
    <property type="entry name" value="CysN_NoDQ_III"/>
    <property type="match status" value="1"/>
</dbReference>
<dbReference type="InterPro" id="IPR005225">
    <property type="entry name" value="Small_GTP-bd"/>
</dbReference>
<dbReference type="PROSITE" id="PS51722">
    <property type="entry name" value="G_TR_2"/>
    <property type="match status" value="1"/>
</dbReference>
<dbReference type="InterPro" id="IPR044138">
    <property type="entry name" value="CysN_II"/>
</dbReference>
<reference evidence="8 9" key="1">
    <citation type="submission" date="2021-02" db="EMBL/GenBank/DDBJ databases">
        <title>A novel species of genus Amphritea isolated from a fishpond in China.</title>
        <authorList>
            <person name="Lu H."/>
        </authorList>
    </citation>
    <scope>NUCLEOTIDE SEQUENCE [LARGE SCALE GENOMIC DNA]</scope>
    <source>
        <strain evidence="8 9">RP18W</strain>
    </source>
</reference>
<organism evidence="8 9">
    <name type="scientific">Amphritea pacifica</name>
    <dbReference type="NCBI Taxonomy" id="2811233"/>
    <lineage>
        <taxon>Bacteria</taxon>
        <taxon>Pseudomonadati</taxon>
        <taxon>Pseudomonadota</taxon>
        <taxon>Gammaproteobacteria</taxon>
        <taxon>Oceanospirillales</taxon>
        <taxon>Oceanospirillaceae</taxon>
        <taxon>Amphritea</taxon>
    </lineage>
</organism>
<protein>
    <recommendedName>
        <fullName evidence="6">Sulfate adenylyltransferase subunit 1</fullName>
        <ecNumber evidence="6">2.7.7.4</ecNumber>
    </recommendedName>
    <alternativeName>
        <fullName evidence="6">ATP-sulfurylase large subunit</fullName>
    </alternativeName>
    <alternativeName>
        <fullName evidence="6">Sulfate adenylate transferase</fullName>
        <shortName evidence="6">SAT</shortName>
    </alternativeName>
</protein>
<feature type="binding site" evidence="6">
    <location>
        <begin position="165"/>
        <end position="168"/>
    </location>
    <ligand>
        <name>GTP</name>
        <dbReference type="ChEBI" id="CHEBI:37565"/>
    </ligand>
</feature>
<gene>
    <name evidence="6 8" type="primary">cysN</name>
    <name evidence="8" type="ORF">JW498_14665</name>
</gene>
<dbReference type="SUPFAM" id="SSF50447">
    <property type="entry name" value="Translation proteins"/>
    <property type="match status" value="1"/>
</dbReference>
<keyword evidence="5 6" id="KW-0342">GTP-binding</keyword>
<dbReference type="CDD" id="cd03695">
    <property type="entry name" value="CysN_NodQ_II"/>
    <property type="match status" value="1"/>
</dbReference>
<feature type="binding site" evidence="6">
    <location>
        <begin position="31"/>
        <end position="38"/>
    </location>
    <ligand>
        <name>GTP</name>
        <dbReference type="ChEBI" id="CHEBI:37565"/>
    </ligand>
</feature>
<dbReference type="InterPro" id="IPR000795">
    <property type="entry name" value="T_Tr_GTP-bd_dom"/>
</dbReference>
<feature type="domain" description="Tr-type G" evidence="7">
    <location>
        <begin position="22"/>
        <end position="224"/>
    </location>
</feature>
<accession>A0ABS2WA69</accession>
<dbReference type="RefSeq" id="WP_205213937.1">
    <property type="nucleotide sequence ID" value="NZ_JAFFZP010000024.1"/>
</dbReference>
<comment type="pathway">
    <text evidence="6">Sulfur metabolism; hydrogen sulfide biosynthesis; sulfite from sulfate: step 1/3.</text>
</comment>
<dbReference type="HAMAP" id="MF_00062">
    <property type="entry name" value="Sulf_adenylyltr_sub1"/>
    <property type="match status" value="1"/>
</dbReference>
<dbReference type="InterPro" id="IPR050100">
    <property type="entry name" value="TRAFAC_GTPase_members"/>
</dbReference>
<evidence type="ECO:0000256" key="5">
    <source>
        <dbReference type="ARBA" id="ARBA00023134"/>
    </source>
</evidence>
<evidence type="ECO:0000256" key="2">
    <source>
        <dbReference type="ARBA" id="ARBA00022695"/>
    </source>
</evidence>
<dbReference type="PANTHER" id="PTHR23115">
    <property type="entry name" value="TRANSLATION FACTOR"/>
    <property type="match status" value="1"/>
</dbReference>
<dbReference type="InterPro" id="IPR027417">
    <property type="entry name" value="P-loop_NTPase"/>
</dbReference>
<dbReference type="SUPFAM" id="SSF50465">
    <property type="entry name" value="EF-Tu/eEF-1alpha/eIF2-gamma C-terminal domain"/>
    <property type="match status" value="1"/>
</dbReference>
<comment type="caution">
    <text evidence="8">The sequence shown here is derived from an EMBL/GenBank/DDBJ whole genome shotgun (WGS) entry which is preliminary data.</text>
</comment>
<dbReference type="NCBIfam" id="TIGR02034">
    <property type="entry name" value="CysN"/>
    <property type="match status" value="1"/>
</dbReference>
<dbReference type="InterPro" id="IPR011779">
    <property type="entry name" value="SO4_adenylTrfase_lsu"/>
</dbReference>
<sequence length="570" mass="62780">MSHQSDLIASDIEAYLAQHENKELLRFLTCGSVDDGKSTLIGRLLHDSKMIYEDQLAALQSDNAKVGNAGGELDLALLVDGLQAEREQGITIDVAYRYFSTDKRKFIIADTPGHEQYTRNMATGASTCDLAIILIDARHGVQVQTKRHSFIVSLLGIKHTIVAINKMDLVDYSEARYEEIKQDYLNFAKDLDLKDIHFVPLSALKGDNVVNLSEHMPWYNEAPLMQYLETIEIANDQNFDQLRFPVQYVNRPNLDFRGYCGTLGSGVVRPGDAITVLPSGKSSRVKSIVSFEGELQEAFPPMAVTLTLEDEIDISRGDMIVHSSDNVRVSNRFDAMVVWMAEQELMPGRQYDIKMATQTVAGGISSIRHCVDVNTQQQHPAATLKLNEIGRCEITLERQVVTDNYRAHHTTGSFIIIDRLTNITVAAGMIAADDIDNSAVSDHLVTTSSAISKQDRERRFGQKAITLVIQGGSQEQRNTLLYTTERQLFNQGRAVAVLNRETAENAGRIASLFNDNGLLVLTDATSALPEGTLIVDLDGAAADLSLNATAQSVAAQANAILELLRENGAI</sequence>
<evidence type="ECO:0000313" key="8">
    <source>
        <dbReference type="EMBL" id="MBN0988609.1"/>
    </source>
</evidence>
<comment type="subunit">
    <text evidence="6">Heterodimer composed of CysD, the smaller subunit, and CysN.</text>
</comment>
<feature type="binding site" evidence="6">
    <location>
        <begin position="110"/>
        <end position="114"/>
    </location>
    <ligand>
        <name>GTP</name>
        <dbReference type="ChEBI" id="CHEBI:37565"/>
    </ligand>
</feature>
<dbReference type="CDD" id="cd04166">
    <property type="entry name" value="CysN_ATPS"/>
    <property type="match status" value="1"/>
</dbReference>
<dbReference type="InterPro" id="IPR009000">
    <property type="entry name" value="Transl_B-barrel_sf"/>
</dbReference>
<keyword evidence="1 6" id="KW-0808">Transferase</keyword>
<comment type="similarity">
    <text evidence="6">Belongs to the TRAFAC class translation factor GTPase superfamily. Classic translation factor GTPase family. CysN/NodQ subfamily.</text>
</comment>
<proteinExistence type="inferred from homology"/>
<dbReference type="Pfam" id="PF22594">
    <property type="entry name" value="GTP-eEF1A_C"/>
    <property type="match status" value="1"/>
</dbReference>
<dbReference type="InterPro" id="IPR054696">
    <property type="entry name" value="GTP-eEF1A_C"/>
</dbReference>
<keyword evidence="2 6" id="KW-0548">Nucleotidyltransferase</keyword>
<dbReference type="Gene3D" id="3.40.50.300">
    <property type="entry name" value="P-loop containing nucleotide triphosphate hydrolases"/>
    <property type="match status" value="1"/>
</dbReference>
<dbReference type="PRINTS" id="PR00315">
    <property type="entry name" value="ELONGATNFCT"/>
</dbReference>
<keyword evidence="4 6" id="KW-0067">ATP-binding</keyword>
<dbReference type="NCBIfam" id="NF004035">
    <property type="entry name" value="PRK05506.1"/>
    <property type="match status" value="1"/>
</dbReference>
<evidence type="ECO:0000256" key="6">
    <source>
        <dbReference type="HAMAP-Rule" id="MF_00062"/>
    </source>
</evidence>
<dbReference type="NCBIfam" id="NF003478">
    <property type="entry name" value="PRK05124.1"/>
    <property type="match status" value="1"/>
</dbReference>
<dbReference type="SUPFAM" id="SSF52540">
    <property type="entry name" value="P-loop containing nucleoside triphosphate hydrolases"/>
    <property type="match status" value="1"/>
</dbReference>
<dbReference type="GO" id="GO:0004781">
    <property type="term" value="F:sulfate adenylyltransferase (ATP) activity"/>
    <property type="evidence" value="ECO:0007669"/>
    <property type="project" value="UniProtKB-EC"/>
</dbReference>
<dbReference type="InterPro" id="IPR031157">
    <property type="entry name" value="G_TR_CS"/>
</dbReference>
<dbReference type="NCBIfam" id="TIGR00231">
    <property type="entry name" value="small_GTP"/>
    <property type="match status" value="1"/>
</dbReference>
<name>A0ABS2WA69_9GAMM</name>
<dbReference type="Gene3D" id="2.40.30.10">
    <property type="entry name" value="Translation factors"/>
    <property type="match status" value="2"/>
</dbReference>
<keyword evidence="9" id="KW-1185">Reference proteome</keyword>
<evidence type="ECO:0000259" key="7">
    <source>
        <dbReference type="PROSITE" id="PS51722"/>
    </source>
</evidence>
<dbReference type="EMBL" id="JAFFZP010000024">
    <property type="protein sequence ID" value="MBN0988609.1"/>
    <property type="molecule type" value="Genomic_DNA"/>
</dbReference>
<evidence type="ECO:0000256" key="3">
    <source>
        <dbReference type="ARBA" id="ARBA00022741"/>
    </source>
</evidence>
<comment type="catalytic activity">
    <reaction evidence="6">
        <text>sulfate + ATP + H(+) = adenosine 5'-phosphosulfate + diphosphate</text>
        <dbReference type="Rhea" id="RHEA:18133"/>
        <dbReference type="ChEBI" id="CHEBI:15378"/>
        <dbReference type="ChEBI" id="CHEBI:16189"/>
        <dbReference type="ChEBI" id="CHEBI:30616"/>
        <dbReference type="ChEBI" id="CHEBI:33019"/>
        <dbReference type="ChEBI" id="CHEBI:58243"/>
        <dbReference type="EC" id="2.7.7.4"/>
    </reaction>
</comment>
<dbReference type="InterPro" id="IPR041757">
    <property type="entry name" value="CysN_GTP-bd"/>
</dbReference>
<dbReference type="PROSITE" id="PS00301">
    <property type="entry name" value="G_TR_1"/>
    <property type="match status" value="1"/>
</dbReference>